<organism evidence="16 17">
    <name type="scientific">Amphibacillus indicireducens</name>
    <dbReference type="NCBI Taxonomy" id="1076330"/>
    <lineage>
        <taxon>Bacteria</taxon>
        <taxon>Bacillati</taxon>
        <taxon>Bacillota</taxon>
        <taxon>Bacilli</taxon>
        <taxon>Bacillales</taxon>
        <taxon>Bacillaceae</taxon>
        <taxon>Amphibacillus</taxon>
    </lineage>
</organism>
<dbReference type="HAMAP" id="MF_00384">
    <property type="entry name" value="Homoser_kinase"/>
    <property type="match status" value="1"/>
</dbReference>
<dbReference type="InterPro" id="IPR013750">
    <property type="entry name" value="GHMP_kinase_C_dom"/>
</dbReference>
<feature type="domain" description="GHMP kinase N-terminal" evidence="14">
    <location>
        <begin position="57"/>
        <end position="140"/>
    </location>
</feature>
<dbReference type="Pfam" id="PF00288">
    <property type="entry name" value="GHMP_kinases_N"/>
    <property type="match status" value="1"/>
</dbReference>
<feature type="binding site" evidence="13">
    <location>
        <begin position="87"/>
        <end position="97"/>
    </location>
    <ligand>
        <name>ATP</name>
        <dbReference type="ChEBI" id="CHEBI:30616"/>
    </ligand>
</feature>
<dbReference type="InterPro" id="IPR006203">
    <property type="entry name" value="GHMP_knse_ATP-bd_CS"/>
</dbReference>
<keyword evidence="7 13" id="KW-0791">Threonine biosynthesis</keyword>
<keyword evidence="5 13" id="KW-0028">Amino-acid biosynthesis</keyword>
<evidence type="ECO:0000256" key="2">
    <source>
        <dbReference type="ARBA" id="ARBA00007370"/>
    </source>
</evidence>
<evidence type="ECO:0000256" key="7">
    <source>
        <dbReference type="ARBA" id="ARBA00022697"/>
    </source>
</evidence>
<comment type="function">
    <text evidence="12 13">Catalyzes the ATP-dependent phosphorylation of L-homoserine to L-homoserine phosphate.</text>
</comment>
<dbReference type="SUPFAM" id="SSF55060">
    <property type="entry name" value="GHMP Kinase, C-terminal domain"/>
    <property type="match status" value="1"/>
</dbReference>
<evidence type="ECO:0000259" key="15">
    <source>
        <dbReference type="Pfam" id="PF08544"/>
    </source>
</evidence>
<keyword evidence="6 13" id="KW-0808">Transferase</keyword>
<dbReference type="NCBIfam" id="TIGR00191">
    <property type="entry name" value="thrB"/>
    <property type="match status" value="1"/>
</dbReference>
<evidence type="ECO:0000256" key="6">
    <source>
        <dbReference type="ARBA" id="ARBA00022679"/>
    </source>
</evidence>
<dbReference type="InterPro" id="IPR036554">
    <property type="entry name" value="GHMP_kinase_C_sf"/>
</dbReference>
<evidence type="ECO:0000256" key="12">
    <source>
        <dbReference type="ARBA" id="ARBA00049954"/>
    </source>
</evidence>
<evidence type="ECO:0000313" key="17">
    <source>
        <dbReference type="Proteomes" id="UP001501734"/>
    </source>
</evidence>
<dbReference type="Proteomes" id="UP001501734">
    <property type="component" value="Unassembled WGS sequence"/>
</dbReference>
<dbReference type="Gene3D" id="3.30.70.890">
    <property type="entry name" value="GHMP kinase, C-terminal domain"/>
    <property type="match status" value="1"/>
</dbReference>
<dbReference type="InterPro" id="IPR020568">
    <property type="entry name" value="Ribosomal_Su5_D2-typ_SF"/>
</dbReference>
<reference evidence="17" key="1">
    <citation type="journal article" date="2019" name="Int. J. Syst. Evol. Microbiol.">
        <title>The Global Catalogue of Microorganisms (GCM) 10K type strain sequencing project: providing services to taxonomists for standard genome sequencing and annotation.</title>
        <authorList>
            <consortium name="The Broad Institute Genomics Platform"/>
            <consortium name="The Broad Institute Genome Sequencing Center for Infectious Disease"/>
            <person name="Wu L."/>
            <person name="Ma J."/>
        </authorList>
    </citation>
    <scope>NUCLEOTIDE SEQUENCE [LARGE SCALE GENOMIC DNA]</scope>
    <source>
        <strain evidence="17">JCM 17250</strain>
    </source>
</reference>
<dbReference type="PRINTS" id="PR00958">
    <property type="entry name" value="HOMSERKINASE"/>
</dbReference>
<keyword evidence="13" id="KW-0963">Cytoplasm</keyword>
<dbReference type="PANTHER" id="PTHR20861:SF1">
    <property type="entry name" value="HOMOSERINE KINASE"/>
    <property type="match status" value="1"/>
</dbReference>
<dbReference type="EMBL" id="BAABDL010000067">
    <property type="protein sequence ID" value="GAA4068004.1"/>
    <property type="molecule type" value="Genomic_DNA"/>
</dbReference>
<sequence length="293" mass="32299">MTFMIKVPATTANIGAGFDSIGIALNLYLTLKVTEADRLEFVLLSDQLEGLPTDESNFIYQIAKRVAERYQVDILPPCRIEMTSEIPFARGLGSSATAIVAGIELANQLLQLNLTADEKVLLATEIEGHPDNVAPAVLGGCVIGHYDQTLETIRVPIDDLSFVTIIPDFELKTSDAREILPKQFTHSESVRASSVANVSVAAICQQNWPVLGKLMKKDLFHQPYRKALIPHYTQIEDTLADNVYGLYLSGAGPTMIALASQEQVNKHFDHWKEAFPQLDWHVLEAVNQGVSVK</sequence>
<evidence type="ECO:0000313" key="16">
    <source>
        <dbReference type="EMBL" id="GAA4068004.1"/>
    </source>
</evidence>
<dbReference type="Gene3D" id="3.30.230.10">
    <property type="match status" value="1"/>
</dbReference>
<evidence type="ECO:0000256" key="1">
    <source>
        <dbReference type="ARBA" id="ARBA00005015"/>
    </source>
</evidence>
<evidence type="ECO:0000256" key="5">
    <source>
        <dbReference type="ARBA" id="ARBA00022605"/>
    </source>
</evidence>
<keyword evidence="8 13" id="KW-0547">Nucleotide-binding</keyword>
<proteinExistence type="inferred from homology"/>
<evidence type="ECO:0000256" key="11">
    <source>
        <dbReference type="ARBA" id="ARBA00049375"/>
    </source>
</evidence>
<evidence type="ECO:0000256" key="13">
    <source>
        <dbReference type="HAMAP-Rule" id="MF_00384"/>
    </source>
</evidence>
<keyword evidence="9 13" id="KW-0418">Kinase</keyword>
<comment type="pathway">
    <text evidence="1 13">Amino-acid biosynthesis; L-threonine biosynthesis; L-threonine from L-aspartate: step 4/5.</text>
</comment>
<keyword evidence="17" id="KW-1185">Reference proteome</keyword>
<dbReference type="PIRSF" id="PIRSF000676">
    <property type="entry name" value="Homoser_kin"/>
    <property type="match status" value="1"/>
</dbReference>
<comment type="subcellular location">
    <subcellularLocation>
        <location evidence="13">Cytoplasm</location>
    </subcellularLocation>
</comment>
<evidence type="ECO:0000256" key="10">
    <source>
        <dbReference type="ARBA" id="ARBA00022840"/>
    </source>
</evidence>
<comment type="caution">
    <text evidence="16">The sequence shown here is derived from an EMBL/GenBank/DDBJ whole genome shotgun (WGS) entry which is preliminary data.</text>
</comment>
<evidence type="ECO:0000256" key="9">
    <source>
        <dbReference type="ARBA" id="ARBA00022777"/>
    </source>
</evidence>
<dbReference type="InterPro" id="IPR006204">
    <property type="entry name" value="GHMP_kinase_N_dom"/>
</dbReference>
<feature type="domain" description="GHMP kinase C-terminal" evidence="15">
    <location>
        <begin position="200"/>
        <end position="276"/>
    </location>
</feature>
<protein>
    <recommendedName>
        <fullName evidence="4 13">Homoserine kinase</fullName>
        <shortName evidence="13">HK</shortName>
        <shortName evidence="13">HSK</shortName>
        <ecNumber evidence="3 13">2.7.1.39</ecNumber>
    </recommendedName>
</protein>
<dbReference type="EC" id="2.7.1.39" evidence="3 13"/>
<evidence type="ECO:0000256" key="8">
    <source>
        <dbReference type="ARBA" id="ARBA00022741"/>
    </source>
</evidence>
<name>A0ABP7VIJ0_9BACI</name>
<dbReference type="PROSITE" id="PS00627">
    <property type="entry name" value="GHMP_KINASES_ATP"/>
    <property type="match status" value="1"/>
</dbReference>
<dbReference type="RefSeq" id="WP_344911439.1">
    <property type="nucleotide sequence ID" value="NZ_BAABDL010000067.1"/>
</dbReference>
<dbReference type="GO" id="GO:0016301">
    <property type="term" value="F:kinase activity"/>
    <property type="evidence" value="ECO:0007669"/>
    <property type="project" value="UniProtKB-KW"/>
</dbReference>
<evidence type="ECO:0000256" key="3">
    <source>
        <dbReference type="ARBA" id="ARBA00012078"/>
    </source>
</evidence>
<evidence type="ECO:0000256" key="4">
    <source>
        <dbReference type="ARBA" id="ARBA00017858"/>
    </source>
</evidence>
<dbReference type="SUPFAM" id="SSF54211">
    <property type="entry name" value="Ribosomal protein S5 domain 2-like"/>
    <property type="match status" value="1"/>
</dbReference>
<keyword evidence="10 13" id="KW-0067">ATP-binding</keyword>
<evidence type="ECO:0000259" key="14">
    <source>
        <dbReference type="Pfam" id="PF00288"/>
    </source>
</evidence>
<dbReference type="PANTHER" id="PTHR20861">
    <property type="entry name" value="HOMOSERINE/4-DIPHOSPHOCYTIDYL-2-C-METHYL-D-ERYTHRITOL KINASE"/>
    <property type="match status" value="1"/>
</dbReference>
<dbReference type="Pfam" id="PF08544">
    <property type="entry name" value="GHMP_kinases_C"/>
    <property type="match status" value="1"/>
</dbReference>
<accession>A0ABP7VIJ0</accession>
<comment type="similarity">
    <text evidence="2 13">Belongs to the GHMP kinase family. Homoserine kinase subfamily.</text>
</comment>
<dbReference type="InterPro" id="IPR000870">
    <property type="entry name" value="Homoserine_kinase"/>
</dbReference>
<comment type="catalytic activity">
    <reaction evidence="11 13">
        <text>L-homoserine + ATP = O-phospho-L-homoserine + ADP + H(+)</text>
        <dbReference type="Rhea" id="RHEA:13985"/>
        <dbReference type="ChEBI" id="CHEBI:15378"/>
        <dbReference type="ChEBI" id="CHEBI:30616"/>
        <dbReference type="ChEBI" id="CHEBI:57476"/>
        <dbReference type="ChEBI" id="CHEBI:57590"/>
        <dbReference type="ChEBI" id="CHEBI:456216"/>
        <dbReference type="EC" id="2.7.1.39"/>
    </reaction>
</comment>
<dbReference type="InterPro" id="IPR014721">
    <property type="entry name" value="Ribsml_uS5_D2-typ_fold_subgr"/>
</dbReference>
<gene>
    <name evidence="13 16" type="primary">thrB</name>
    <name evidence="16" type="ORF">GCM10022410_12600</name>
</gene>